<dbReference type="Pfam" id="PF03184">
    <property type="entry name" value="DDE_1"/>
    <property type="match status" value="1"/>
</dbReference>
<organism evidence="2 3">
    <name type="scientific">Phytophthora cactorum</name>
    <dbReference type="NCBI Taxonomy" id="29920"/>
    <lineage>
        <taxon>Eukaryota</taxon>
        <taxon>Sar</taxon>
        <taxon>Stramenopiles</taxon>
        <taxon>Oomycota</taxon>
        <taxon>Peronosporomycetes</taxon>
        <taxon>Peronosporales</taxon>
        <taxon>Peronosporaceae</taxon>
        <taxon>Phytophthora</taxon>
    </lineage>
</organism>
<dbReference type="AlphaFoldDB" id="A0A8T1B9T5"/>
<gene>
    <name evidence="2" type="ORF">PC115_g17412</name>
</gene>
<proteinExistence type="predicted"/>
<protein>
    <recommendedName>
        <fullName evidence="1">DDE-1 domain-containing protein</fullName>
    </recommendedName>
</protein>
<comment type="caution">
    <text evidence="2">The sequence shown here is derived from an EMBL/GenBank/DDBJ whole genome shotgun (WGS) entry which is preliminary data.</text>
</comment>
<evidence type="ECO:0000313" key="2">
    <source>
        <dbReference type="EMBL" id="KAG2896809.1"/>
    </source>
</evidence>
<dbReference type="GO" id="GO:0003676">
    <property type="term" value="F:nucleic acid binding"/>
    <property type="evidence" value="ECO:0007669"/>
    <property type="project" value="InterPro"/>
</dbReference>
<evidence type="ECO:0000313" key="3">
    <source>
        <dbReference type="Proteomes" id="UP000774804"/>
    </source>
</evidence>
<dbReference type="EMBL" id="RCMI01000823">
    <property type="protein sequence ID" value="KAG2896809.1"/>
    <property type="molecule type" value="Genomic_DNA"/>
</dbReference>
<sequence length="220" mass="24632">MRRASYTAREKLDAANALEATKDVARVIKERYPDLSASAYESRRKLVLKWLRNKPKIEMQCSLKNGSSNKKARSAGMVYPFLVTSYATSLNVVLMKVPKSATSVCQPADVVWNFPFKARLRAYWVGYLREQLRAHNSGNKCALTAPDRAKVSKWVSMAWDEMSSTTIANGYKKAFGPLLDDADIAVADLFENLSRHCAIDADIGEVDSDDDIEVNEVDEE</sequence>
<feature type="domain" description="DDE-1" evidence="1">
    <location>
        <begin position="88"/>
        <end position="171"/>
    </location>
</feature>
<name>A0A8T1B9T5_9STRA</name>
<evidence type="ECO:0000259" key="1">
    <source>
        <dbReference type="Pfam" id="PF03184"/>
    </source>
</evidence>
<reference evidence="2" key="1">
    <citation type="submission" date="2018-10" db="EMBL/GenBank/DDBJ databases">
        <title>Effector identification in a new, highly contiguous assembly of the strawberry crown rot pathogen Phytophthora cactorum.</title>
        <authorList>
            <person name="Armitage A.D."/>
            <person name="Nellist C.F."/>
            <person name="Bates H."/>
            <person name="Vickerstaff R.J."/>
            <person name="Harrison R.J."/>
        </authorList>
    </citation>
    <scope>NUCLEOTIDE SEQUENCE</scope>
    <source>
        <strain evidence="2">4032</strain>
    </source>
</reference>
<accession>A0A8T1B9T5</accession>
<dbReference type="Proteomes" id="UP000774804">
    <property type="component" value="Unassembled WGS sequence"/>
</dbReference>
<dbReference type="VEuPathDB" id="FungiDB:PC110_g16509"/>
<dbReference type="InterPro" id="IPR004875">
    <property type="entry name" value="DDE_SF_endonuclease_dom"/>
</dbReference>